<reference evidence="3" key="1">
    <citation type="submission" date="2017-03" db="EMBL/GenBank/DDBJ databases">
        <title>Phytopthora megakarya and P. palmivora, two closely related causual agents of cacao black pod achieved similar genome size and gene model numbers by different mechanisms.</title>
        <authorList>
            <person name="Ali S."/>
            <person name="Shao J."/>
            <person name="Larry D.J."/>
            <person name="Kronmiller B."/>
            <person name="Shen D."/>
            <person name="Strem M.D."/>
            <person name="Melnick R.L."/>
            <person name="Guiltinan M.J."/>
            <person name="Tyler B.M."/>
            <person name="Meinhardt L.W."/>
            <person name="Bailey B.A."/>
        </authorList>
    </citation>
    <scope>NUCLEOTIDE SEQUENCE [LARGE SCALE GENOMIC DNA]</scope>
    <source>
        <strain evidence="3">zdho120</strain>
    </source>
</reference>
<evidence type="ECO:0000313" key="3">
    <source>
        <dbReference type="Proteomes" id="UP000198211"/>
    </source>
</evidence>
<dbReference type="EMBL" id="NBNE01000430">
    <property type="protein sequence ID" value="OWZ19537.1"/>
    <property type="molecule type" value="Genomic_DNA"/>
</dbReference>
<dbReference type="Pfam" id="PF07727">
    <property type="entry name" value="RVT_2"/>
    <property type="match status" value="1"/>
</dbReference>
<dbReference type="OrthoDB" id="413361at2759"/>
<dbReference type="AlphaFoldDB" id="A0A225WR66"/>
<proteinExistence type="predicted"/>
<feature type="domain" description="Reverse transcriptase Ty1/copia-type" evidence="1">
    <location>
        <begin position="2"/>
        <end position="148"/>
    </location>
</feature>
<accession>A0A225WR66</accession>
<gene>
    <name evidence="2" type="ORF">PHMEG_0006207</name>
</gene>
<dbReference type="Proteomes" id="UP000198211">
    <property type="component" value="Unassembled WGS sequence"/>
</dbReference>
<evidence type="ECO:0000259" key="1">
    <source>
        <dbReference type="Pfam" id="PF07727"/>
    </source>
</evidence>
<dbReference type="STRING" id="4795.A0A225WR66"/>
<protein>
    <submittedName>
        <fullName evidence="2">RxLR effector protein</fullName>
    </submittedName>
</protein>
<organism evidence="2 3">
    <name type="scientific">Phytophthora megakarya</name>
    <dbReference type="NCBI Taxonomy" id="4795"/>
    <lineage>
        <taxon>Eukaryota</taxon>
        <taxon>Sar</taxon>
        <taxon>Stramenopiles</taxon>
        <taxon>Oomycota</taxon>
        <taxon>Peronosporomycetes</taxon>
        <taxon>Peronosporales</taxon>
        <taxon>Peronosporaceae</taxon>
        <taxon>Phytophthora</taxon>
    </lineage>
</organism>
<name>A0A225WR66_9STRA</name>
<evidence type="ECO:0000313" key="2">
    <source>
        <dbReference type="EMBL" id="OWZ19537.1"/>
    </source>
</evidence>
<sequence length="149" mass="16934">MSNVKLIFALARKWRVPAKHGDVPNAYVNAEKEAGLRIYIELPQGMEISEEIRRQMGVNSDDELALELRKALYDLKQAGRLWNQLLHKELVGIGFRWSLVDSCVYFRWREGVLLIIGIYVDDLLVTGTQQVAVGSFFIDLAELSVKDLG</sequence>
<comment type="caution">
    <text evidence="2">The sequence shown here is derived from an EMBL/GenBank/DDBJ whole genome shotgun (WGS) entry which is preliminary data.</text>
</comment>
<dbReference type="InterPro" id="IPR013103">
    <property type="entry name" value="RVT_2"/>
</dbReference>
<keyword evidence="3" id="KW-1185">Reference proteome</keyword>